<name>A0ABU3DAG4_9FLAO</name>
<feature type="signal peptide" evidence="1">
    <location>
        <begin position="1"/>
        <end position="20"/>
    </location>
</feature>
<accession>A0ABU3DAG4</accession>
<keyword evidence="3" id="KW-1185">Reference proteome</keyword>
<evidence type="ECO:0000256" key="1">
    <source>
        <dbReference type="SAM" id="SignalP"/>
    </source>
</evidence>
<keyword evidence="1" id="KW-0732">Signal</keyword>
<protein>
    <submittedName>
        <fullName evidence="2">DUF6252 family protein</fullName>
    </submittedName>
</protein>
<evidence type="ECO:0000313" key="2">
    <source>
        <dbReference type="EMBL" id="MDT0678524.1"/>
    </source>
</evidence>
<sequence length="180" mass="19634">MKILYLILIVSLGISTSCNNDDDQPRKPIDQLPAATQSGEQTFGCLINGEVFIPDNFGRGRPNAFYQFVNGAYTLGIHASNKSGEELLSVGLGALHVEPVQETQYILNSEASGNFYGIYLLGGGLTLDTTTTNNSPGTINITNFDPENFIISGTFEFTVFDNEGNEIKITDGRFDMLYTN</sequence>
<dbReference type="PROSITE" id="PS51257">
    <property type="entry name" value="PROKAR_LIPOPROTEIN"/>
    <property type="match status" value="1"/>
</dbReference>
<feature type="chain" id="PRO_5045764133" evidence="1">
    <location>
        <begin position="21"/>
        <end position="180"/>
    </location>
</feature>
<dbReference type="RefSeq" id="WP_311504859.1">
    <property type="nucleotide sequence ID" value="NZ_JAVRHK010000024.1"/>
</dbReference>
<organism evidence="2 3">
    <name type="scientific">Autumnicola musiva</name>
    <dbReference type="NCBI Taxonomy" id="3075589"/>
    <lineage>
        <taxon>Bacteria</taxon>
        <taxon>Pseudomonadati</taxon>
        <taxon>Bacteroidota</taxon>
        <taxon>Flavobacteriia</taxon>
        <taxon>Flavobacteriales</taxon>
        <taxon>Flavobacteriaceae</taxon>
        <taxon>Autumnicola</taxon>
    </lineage>
</organism>
<gene>
    <name evidence="2" type="ORF">RM539_18240</name>
</gene>
<comment type="caution">
    <text evidence="2">The sequence shown here is derived from an EMBL/GenBank/DDBJ whole genome shotgun (WGS) entry which is preliminary data.</text>
</comment>
<proteinExistence type="predicted"/>
<dbReference type="Proteomes" id="UP001262582">
    <property type="component" value="Unassembled WGS sequence"/>
</dbReference>
<evidence type="ECO:0000313" key="3">
    <source>
        <dbReference type="Proteomes" id="UP001262582"/>
    </source>
</evidence>
<reference evidence="2 3" key="1">
    <citation type="submission" date="2023-09" db="EMBL/GenBank/DDBJ databases">
        <authorList>
            <person name="Rey-Velasco X."/>
        </authorList>
    </citation>
    <scope>NUCLEOTIDE SEQUENCE [LARGE SCALE GENOMIC DNA]</scope>
    <source>
        <strain evidence="2 3">F117</strain>
    </source>
</reference>
<dbReference type="EMBL" id="JAVRHK010000024">
    <property type="protein sequence ID" value="MDT0678524.1"/>
    <property type="molecule type" value="Genomic_DNA"/>
</dbReference>